<reference evidence="9 10" key="1">
    <citation type="submission" date="2018-10" db="EMBL/GenBank/DDBJ databases">
        <title>Comparative analysis of microorganisms from saline springs in Andes Mountain Range, Colombia.</title>
        <authorList>
            <person name="Rubin E."/>
        </authorList>
    </citation>
    <scope>NUCLEOTIDE SEQUENCE [LARGE SCALE GENOMIC DNA]</scope>
    <source>
        <strain evidence="9 10">USBA 36</strain>
    </source>
</reference>
<organism evidence="9 10">
    <name type="scientific">Oceanibaculum indicum</name>
    <dbReference type="NCBI Taxonomy" id="526216"/>
    <lineage>
        <taxon>Bacteria</taxon>
        <taxon>Pseudomonadati</taxon>
        <taxon>Pseudomonadota</taxon>
        <taxon>Alphaproteobacteria</taxon>
        <taxon>Rhodospirillales</taxon>
        <taxon>Oceanibaculaceae</taxon>
        <taxon>Oceanibaculum</taxon>
    </lineage>
</organism>
<keyword evidence="5 8" id="KW-0812">Transmembrane</keyword>
<comment type="similarity">
    <text evidence="2">Belongs to the auxin efflux carrier (TC 2.A.69) family.</text>
</comment>
<evidence type="ECO:0000256" key="2">
    <source>
        <dbReference type="ARBA" id="ARBA00010145"/>
    </source>
</evidence>
<evidence type="ECO:0000256" key="8">
    <source>
        <dbReference type="SAM" id="Phobius"/>
    </source>
</evidence>
<name>A0A420WSF7_9PROT</name>
<evidence type="ECO:0000256" key="6">
    <source>
        <dbReference type="ARBA" id="ARBA00022989"/>
    </source>
</evidence>
<dbReference type="EMBL" id="RBIG01000001">
    <property type="protein sequence ID" value="RKQ73786.1"/>
    <property type="molecule type" value="Genomic_DNA"/>
</dbReference>
<dbReference type="PANTHER" id="PTHR36838:SF4">
    <property type="entry name" value="AUXIN EFFLUX CARRIER FAMILY PROTEIN"/>
    <property type="match status" value="1"/>
</dbReference>
<feature type="transmembrane region" description="Helical" evidence="8">
    <location>
        <begin position="130"/>
        <end position="151"/>
    </location>
</feature>
<sequence length="308" mass="31223">MSSVLPALGPIFLIILLGALLRRGLMAHLGLTNGFWDAAERLTYFILFPAMLLTRTATASIGDLQVVPMAAALTAPILLMIGGLLVMRERIPIDTPGFTSILQGTIRPNIYVALAAAGGLYGAAGNTLVAIAIGVVVPFVNVLCVVLLTRLIGTADPGPRALAKALASNPIILSVCAGLVLNALGIGLPPVIGPTLDIMGKAALPLGLLCVGAGLNFSALKAGRTGIVLATLLKLLGLPLLAALACLAFGVEGVTAKVTILFSAAPAAASSYILARQLGGDHQLMAGILTVQVIAAAATLPLIVMALL</sequence>
<dbReference type="GO" id="GO:0005886">
    <property type="term" value="C:plasma membrane"/>
    <property type="evidence" value="ECO:0007669"/>
    <property type="project" value="UniProtKB-SubCell"/>
</dbReference>
<accession>A0A420WSF7</accession>
<feature type="transmembrane region" description="Helical" evidence="8">
    <location>
        <begin position="108"/>
        <end position="124"/>
    </location>
</feature>
<dbReference type="InterPro" id="IPR004776">
    <property type="entry name" value="Mem_transp_PIN-like"/>
</dbReference>
<feature type="transmembrane region" description="Helical" evidence="8">
    <location>
        <begin position="256"/>
        <end position="275"/>
    </location>
</feature>
<keyword evidence="3" id="KW-0813">Transport</keyword>
<comment type="subcellular location">
    <subcellularLocation>
        <location evidence="1">Cell membrane</location>
        <topology evidence="1">Multi-pass membrane protein</topology>
    </subcellularLocation>
</comment>
<proteinExistence type="inferred from homology"/>
<evidence type="ECO:0000256" key="5">
    <source>
        <dbReference type="ARBA" id="ARBA00022692"/>
    </source>
</evidence>
<gene>
    <name evidence="9" type="ORF">BCL74_1577</name>
</gene>
<protein>
    <recommendedName>
        <fullName evidence="11">AEC family transporter</fullName>
    </recommendedName>
</protein>
<evidence type="ECO:0000313" key="9">
    <source>
        <dbReference type="EMBL" id="RKQ73786.1"/>
    </source>
</evidence>
<keyword evidence="4" id="KW-1003">Cell membrane</keyword>
<dbReference type="Pfam" id="PF03547">
    <property type="entry name" value="Mem_trans"/>
    <property type="match status" value="1"/>
</dbReference>
<feature type="transmembrane region" description="Helical" evidence="8">
    <location>
        <begin position="42"/>
        <end position="61"/>
    </location>
</feature>
<feature type="transmembrane region" description="Helical" evidence="8">
    <location>
        <begin position="287"/>
        <end position="307"/>
    </location>
</feature>
<feature type="transmembrane region" description="Helical" evidence="8">
    <location>
        <begin position="67"/>
        <end position="87"/>
    </location>
</feature>
<keyword evidence="7 8" id="KW-0472">Membrane</keyword>
<evidence type="ECO:0000313" key="10">
    <source>
        <dbReference type="Proteomes" id="UP000277424"/>
    </source>
</evidence>
<evidence type="ECO:0000256" key="3">
    <source>
        <dbReference type="ARBA" id="ARBA00022448"/>
    </source>
</evidence>
<feature type="transmembrane region" description="Helical" evidence="8">
    <location>
        <begin position="198"/>
        <end position="220"/>
    </location>
</feature>
<dbReference type="RefSeq" id="WP_121218840.1">
    <property type="nucleotide sequence ID" value="NZ_RBIG01000001.1"/>
</dbReference>
<dbReference type="GO" id="GO:0055085">
    <property type="term" value="P:transmembrane transport"/>
    <property type="evidence" value="ECO:0007669"/>
    <property type="project" value="InterPro"/>
</dbReference>
<feature type="transmembrane region" description="Helical" evidence="8">
    <location>
        <begin position="6"/>
        <end position="21"/>
    </location>
</feature>
<dbReference type="OrthoDB" id="9805563at2"/>
<comment type="caution">
    <text evidence="9">The sequence shown here is derived from an EMBL/GenBank/DDBJ whole genome shotgun (WGS) entry which is preliminary data.</text>
</comment>
<dbReference type="Proteomes" id="UP000277424">
    <property type="component" value="Unassembled WGS sequence"/>
</dbReference>
<dbReference type="PANTHER" id="PTHR36838">
    <property type="entry name" value="AUXIN EFFLUX CARRIER FAMILY PROTEIN"/>
    <property type="match status" value="1"/>
</dbReference>
<dbReference type="Gene3D" id="1.20.1530.20">
    <property type="match status" value="1"/>
</dbReference>
<keyword evidence="6 8" id="KW-1133">Transmembrane helix</keyword>
<feature type="transmembrane region" description="Helical" evidence="8">
    <location>
        <begin position="227"/>
        <end position="250"/>
    </location>
</feature>
<evidence type="ECO:0000256" key="1">
    <source>
        <dbReference type="ARBA" id="ARBA00004651"/>
    </source>
</evidence>
<evidence type="ECO:0008006" key="11">
    <source>
        <dbReference type="Google" id="ProtNLM"/>
    </source>
</evidence>
<dbReference type="InterPro" id="IPR038770">
    <property type="entry name" value="Na+/solute_symporter_sf"/>
</dbReference>
<dbReference type="AlphaFoldDB" id="A0A420WSF7"/>
<evidence type="ECO:0000256" key="4">
    <source>
        <dbReference type="ARBA" id="ARBA00022475"/>
    </source>
</evidence>
<feature type="transmembrane region" description="Helical" evidence="8">
    <location>
        <begin position="171"/>
        <end position="192"/>
    </location>
</feature>
<evidence type="ECO:0000256" key="7">
    <source>
        <dbReference type="ARBA" id="ARBA00023136"/>
    </source>
</evidence>